<organism evidence="2 3">
    <name type="scientific">Rousettus aegyptiacus</name>
    <name type="common">Egyptian fruit bat</name>
    <name type="synonym">Pteropus aegyptiacus</name>
    <dbReference type="NCBI Taxonomy" id="9407"/>
    <lineage>
        <taxon>Eukaryota</taxon>
        <taxon>Metazoa</taxon>
        <taxon>Chordata</taxon>
        <taxon>Craniata</taxon>
        <taxon>Vertebrata</taxon>
        <taxon>Euteleostomi</taxon>
        <taxon>Mammalia</taxon>
        <taxon>Eutheria</taxon>
        <taxon>Laurasiatheria</taxon>
        <taxon>Chiroptera</taxon>
        <taxon>Yinpterochiroptera</taxon>
        <taxon>Pteropodoidea</taxon>
        <taxon>Pteropodidae</taxon>
        <taxon>Rousettinae</taxon>
        <taxon>Rousettus</taxon>
    </lineage>
</organism>
<keyword evidence="3" id="KW-1185">Reference proteome</keyword>
<feature type="region of interest" description="Disordered" evidence="1">
    <location>
        <begin position="137"/>
        <end position="159"/>
    </location>
</feature>
<gene>
    <name evidence="2" type="ORF">HJG63_008242</name>
</gene>
<dbReference type="Proteomes" id="UP000593571">
    <property type="component" value="Unassembled WGS sequence"/>
</dbReference>
<reference evidence="2 3" key="1">
    <citation type="journal article" date="2020" name="Nature">
        <title>Six reference-quality genomes reveal evolution of bat adaptations.</title>
        <authorList>
            <person name="Jebb D."/>
            <person name="Huang Z."/>
            <person name="Pippel M."/>
            <person name="Hughes G.M."/>
            <person name="Lavrichenko K."/>
            <person name="Devanna P."/>
            <person name="Winkler S."/>
            <person name="Jermiin L.S."/>
            <person name="Skirmuntt E.C."/>
            <person name="Katzourakis A."/>
            <person name="Burkitt-Gray L."/>
            <person name="Ray D.A."/>
            <person name="Sullivan K.A.M."/>
            <person name="Roscito J.G."/>
            <person name="Kirilenko B.M."/>
            <person name="Davalos L.M."/>
            <person name="Corthals A.P."/>
            <person name="Power M.L."/>
            <person name="Jones G."/>
            <person name="Ransome R.D."/>
            <person name="Dechmann D.K.N."/>
            <person name="Locatelli A.G."/>
            <person name="Puechmaille S.J."/>
            <person name="Fedrigo O."/>
            <person name="Jarvis E.D."/>
            <person name="Hiller M."/>
            <person name="Vernes S.C."/>
            <person name="Myers E.W."/>
            <person name="Teeling E.C."/>
        </authorList>
    </citation>
    <scope>NUCLEOTIDE SEQUENCE [LARGE SCALE GENOMIC DNA]</scope>
    <source>
        <strain evidence="2">MRouAeg1</strain>
        <tissue evidence="2">Muscle</tissue>
    </source>
</reference>
<dbReference type="EMBL" id="JACASE010000010">
    <property type="protein sequence ID" value="KAF6431765.1"/>
    <property type="molecule type" value="Genomic_DNA"/>
</dbReference>
<name>A0A7J8E907_ROUAE</name>
<comment type="caution">
    <text evidence="2">The sequence shown here is derived from an EMBL/GenBank/DDBJ whole genome shotgun (WGS) entry which is preliminary data.</text>
</comment>
<sequence length="169" mass="17508">MLTGGCAFVGAEIVSSPGVRLPDLCPLLGWAMASGILQAGTRGLWPGSTPSRTCAAPRLGPSKPPAWALGTWCQRPWVTATPALLGASVVPTWDYLVSGSFPRLSDRQCPPHSRSVTQPRGMLRRGHSLFLRGRRVTQQSPSWGPAWGGGSSLSAPGTPSCACGGASCG</sequence>
<proteinExistence type="predicted"/>
<evidence type="ECO:0000256" key="1">
    <source>
        <dbReference type="SAM" id="MobiDB-lite"/>
    </source>
</evidence>
<protein>
    <submittedName>
        <fullName evidence="2">Uncharacterized protein</fullName>
    </submittedName>
</protein>
<accession>A0A7J8E907</accession>
<evidence type="ECO:0000313" key="2">
    <source>
        <dbReference type="EMBL" id="KAF6431765.1"/>
    </source>
</evidence>
<evidence type="ECO:0000313" key="3">
    <source>
        <dbReference type="Proteomes" id="UP000593571"/>
    </source>
</evidence>
<dbReference type="AlphaFoldDB" id="A0A7J8E907"/>